<evidence type="ECO:0000256" key="2">
    <source>
        <dbReference type="ARBA" id="ARBA00022692"/>
    </source>
</evidence>
<keyword evidence="3 5" id="KW-1133">Transmembrane helix</keyword>
<dbReference type="EC" id="3.4.21.89" evidence="6"/>
<organism evidence="6 8">
    <name type="scientific">Thermoproteota archaeon</name>
    <dbReference type="NCBI Taxonomy" id="2056631"/>
    <lineage>
        <taxon>Archaea</taxon>
        <taxon>Thermoproteota</taxon>
    </lineage>
</organism>
<dbReference type="Gene3D" id="2.10.109.10">
    <property type="entry name" value="Umud Fragment, subunit A"/>
    <property type="match status" value="1"/>
</dbReference>
<dbReference type="SUPFAM" id="SSF51306">
    <property type="entry name" value="LexA/Signal peptidase"/>
    <property type="match status" value="1"/>
</dbReference>
<evidence type="ECO:0000313" key="9">
    <source>
        <dbReference type="Proteomes" id="UP000317265"/>
    </source>
</evidence>
<dbReference type="Proteomes" id="UP000316080">
    <property type="component" value="Unassembled WGS sequence"/>
</dbReference>
<evidence type="ECO:0000256" key="3">
    <source>
        <dbReference type="ARBA" id="ARBA00022989"/>
    </source>
</evidence>
<dbReference type="InterPro" id="IPR036286">
    <property type="entry name" value="LexA/Signal_pep-like_sf"/>
</dbReference>
<dbReference type="Proteomes" id="UP000317265">
    <property type="component" value="Unassembled WGS sequence"/>
</dbReference>
<evidence type="ECO:0000256" key="5">
    <source>
        <dbReference type="SAM" id="Phobius"/>
    </source>
</evidence>
<dbReference type="EMBL" id="RXIH01000001">
    <property type="protein sequence ID" value="RZN57846.1"/>
    <property type="molecule type" value="Genomic_DNA"/>
</dbReference>
<dbReference type="GO" id="GO:0009003">
    <property type="term" value="F:signal peptidase activity"/>
    <property type="evidence" value="ECO:0007669"/>
    <property type="project" value="UniProtKB-EC"/>
</dbReference>
<evidence type="ECO:0000313" key="7">
    <source>
        <dbReference type="EMBL" id="TDA37954.1"/>
    </source>
</evidence>
<dbReference type="GO" id="GO:0006465">
    <property type="term" value="P:signal peptide processing"/>
    <property type="evidence" value="ECO:0007669"/>
    <property type="project" value="InterPro"/>
</dbReference>
<keyword evidence="6" id="KW-0378">Hydrolase</keyword>
<evidence type="ECO:0000256" key="4">
    <source>
        <dbReference type="ARBA" id="ARBA00023136"/>
    </source>
</evidence>
<reference evidence="6 8" key="2">
    <citation type="journal article" date="2019" name="Nat. Microbiol.">
        <title>Wide diversity of methane and short-chain alkane metabolisms in uncultured archaea.</title>
        <authorList>
            <person name="Borrel G."/>
            <person name="Adam P.S."/>
            <person name="McKay L.J."/>
            <person name="Chen L.X."/>
            <person name="Sierra-Garcia I.N."/>
            <person name="Sieber C.M."/>
            <person name="Letourneur Q."/>
            <person name="Ghozlane A."/>
            <person name="Andersen G.L."/>
            <person name="Li W.J."/>
            <person name="Hallam S.J."/>
            <person name="Muyzer G."/>
            <person name="de Oliveira V.M."/>
            <person name="Inskeep W.P."/>
            <person name="Banfield J.F."/>
            <person name="Gribaldo S."/>
        </authorList>
    </citation>
    <scope>NUCLEOTIDE SEQUENCE [LARGE SCALE GENOMIC DNA]</scope>
    <source>
        <strain evidence="6">Verst-YHS</strain>
    </source>
</reference>
<evidence type="ECO:0000313" key="8">
    <source>
        <dbReference type="Proteomes" id="UP000316080"/>
    </source>
</evidence>
<reference evidence="7 9" key="1">
    <citation type="journal article" date="2019" name="Nat. Microbiol.">
        <title>Expanding anaerobic alkane metabolism in the domain of Archaea.</title>
        <authorList>
            <person name="Wang Y."/>
            <person name="Wegener G."/>
            <person name="Hou J."/>
            <person name="Wang F."/>
            <person name="Xiao X."/>
        </authorList>
    </citation>
    <scope>NUCLEOTIDE SEQUENCE [LARGE SCALE GENOMIC DNA]</scope>
    <source>
        <strain evidence="7">WYZ-LMO11</strain>
    </source>
</reference>
<sequence>MKISKSYIVTLLFLILFISFISSSRVISGTNTPFTIVISGSMEPTIPTGSLVFIKKANANEIIANRTNGDIIVYMLPNTKVYDFFIFVIYDPLPIMHRAIDKREINDKIYVLTKGDANLLPDGNPNNPLTWVPEDRIIGKVIWYFPYMGYYIILFIIIIAIIIIIIPERKKEIFIG</sequence>
<dbReference type="PRINTS" id="PR00728">
    <property type="entry name" value="SIGNALPTASE"/>
</dbReference>
<proteinExistence type="predicted"/>
<comment type="subcellular location">
    <subcellularLocation>
        <location evidence="1">Membrane</location>
    </subcellularLocation>
</comment>
<evidence type="ECO:0000313" key="6">
    <source>
        <dbReference type="EMBL" id="RZN57846.1"/>
    </source>
</evidence>
<dbReference type="InterPro" id="IPR019533">
    <property type="entry name" value="Peptidase_S26"/>
</dbReference>
<dbReference type="AlphaFoldDB" id="A0A520KH00"/>
<dbReference type="CDD" id="cd06530">
    <property type="entry name" value="S26_SPase_I"/>
    <property type="match status" value="1"/>
</dbReference>
<dbReference type="GO" id="GO:0016020">
    <property type="term" value="C:membrane"/>
    <property type="evidence" value="ECO:0007669"/>
    <property type="project" value="UniProtKB-SubCell"/>
</dbReference>
<keyword evidence="2 5" id="KW-0812">Transmembrane</keyword>
<dbReference type="InterPro" id="IPR001733">
    <property type="entry name" value="Peptidase_S26B"/>
</dbReference>
<evidence type="ECO:0000256" key="1">
    <source>
        <dbReference type="ARBA" id="ARBA00004370"/>
    </source>
</evidence>
<dbReference type="PANTHER" id="PTHR10806:SF6">
    <property type="entry name" value="SIGNAL PEPTIDASE COMPLEX CATALYTIC SUBUNIT SEC11"/>
    <property type="match status" value="1"/>
</dbReference>
<protein>
    <submittedName>
        <fullName evidence="6">Signal peptidase I</fullName>
        <ecNumber evidence="6">3.4.21.89</ecNumber>
    </submittedName>
</protein>
<gene>
    <name evidence="7" type="ORF">DSO09_05465</name>
    <name evidence="6" type="ORF">EF809_00100</name>
</gene>
<feature type="transmembrane region" description="Helical" evidence="5">
    <location>
        <begin position="143"/>
        <end position="166"/>
    </location>
</feature>
<name>A0A520KH00_9CREN</name>
<accession>A0A520KH00</accession>
<dbReference type="EMBL" id="QNVI01000061">
    <property type="protein sequence ID" value="TDA37954.1"/>
    <property type="molecule type" value="Genomic_DNA"/>
</dbReference>
<dbReference type="NCBIfam" id="TIGR02228">
    <property type="entry name" value="sigpep_I_arch"/>
    <property type="match status" value="1"/>
</dbReference>
<dbReference type="GO" id="GO:0004252">
    <property type="term" value="F:serine-type endopeptidase activity"/>
    <property type="evidence" value="ECO:0007669"/>
    <property type="project" value="InterPro"/>
</dbReference>
<keyword evidence="4 5" id="KW-0472">Membrane</keyword>
<dbReference type="PANTHER" id="PTHR10806">
    <property type="entry name" value="SIGNAL PEPTIDASE COMPLEX CATALYTIC SUBUNIT SEC11"/>
    <property type="match status" value="1"/>
</dbReference>
<comment type="caution">
    <text evidence="6">The sequence shown here is derived from an EMBL/GenBank/DDBJ whole genome shotgun (WGS) entry which is preliminary data.</text>
</comment>